<keyword evidence="2" id="KW-0378">Hydrolase</keyword>
<keyword evidence="3" id="KW-0143">Chaperone</keyword>
<protein>
    <submittedName>
        <fullName evidence="8">Cobalamin biosynthesis protein CobW</fullName>
    </submittedName>
</protein>
<dbReference type="InterPro" id="IPR036627">
    <property type="entry name" value="CobW-likC_sf"/>
</dbReference>
<comment type="function">
    <text evidence="5">Zinc chaperone that directly transfers zinc cofactor to target proteins, thereby activating them. Zinc is transferred from the CXCC motif in the GTPase domain to the zinc binding site in target proteins in a process requiring GTP hydrolysis.</text>
</comment>
<dbReference type="InterPro" id="IPR027417">
    <property type="entry name" value="P-loop_NTPase"/>
</dbReference>
<dbReference type="SUPFAM" id="SSF52540">
    <property type="entry name" value="P-loop containing nucleoside triphosphate hydrolases"/>
    <property type="match status" value="1"/>
</dbReference>
<dbReference type="Pfam" id="PF02492">
    <property type="entry name" value="cobW"/>
    <property type="match status" value="1"/>
</dbReference>
<dbReference type="Pfam" id="PF07683">
    <property type="entry name" value="CobW_C"/>
    <property type="match status" value="1"/>
</dbReference>
<dbReference type="InterPro" id="IPR003495">
    <property type="entry name" value="CobW/HypB/UreG_nucleotide-bd"/>
</dbReference>
<evidence type="ECO:0000256" key="2">
    <source>
        <dbReference type="ARBA" id="ARBA00022801"/>
    </source>
</evidence>
<dbReference type="GO" id="GO:0000166">
    <property type="term" value="F:nucleotide binding"/>
    <property type="evidence" value="ECO:0007669"/>
    <property type="project" value="UniProtKB-KW"/>
</dbReference>
<dbReference type="PANTHER" id="PTHR13748">
    <property type="entry name" value="COBW-RELATED"/>
    <property type="match status" value="1"/>
</dbReference>
<dbReference type="Proteomes" id="UP000515317">
    <property type="component" value="Chromosome"/>
</dbReference>
<evidence type="ECO:0000313" key="8">
    <source>
        <dbReference type="EMBL" id="BCJ89595.1"/>
    </source>
</evidence>
<evidence type="ECO:0000256" key="1">
    <source>
        <dbReference type="ARBA" id="ARBA00022741"/>
    </source>
</evidence>
<keyword evidence="9" id="KW-1185">Reference proteome</keyword>
<dbReference type="GO" id="GO:0016787">
    <property type="term" value="F:hydrolase activity"/>
    <property type="evidence" value="ECO:0007669"/>
    <property type="project" value="UniProtKB-KW"/>
</dbReference>
<evidence type="ECO:0000256" key="5">
    <source>
        <dbReference type="ARBA" id="ARBA00045658"/>
    </source>
</evidence>
<dbReference type="AlphaFoldDB" id="A0A6S6QP82"/>
<dbReference type="EMBL" id="AP023361">
    <property type="protein sequence ID" value="BCJ89595.1"/>
    <property type="molecule type" value="Genomic_DNA"/>
</dbReference>
<organism evidence="8 9">
    <name type="scientific">Terrihabitans soli</name>
    <dbReference type="NCBI Taxonomy" id="708113"/>
    <lineage>
        <taxon>Bacteria</taxon>
        <taxon>Pseudomonadati</taxon>
        <taxon>Pseudomonadota</taxon>
        <taxon>Alphaproteobacteria</taxon>
        <taxon>Hyphomicrobiales</taxon>
        <taxon>Terrihabitans</taxon>
    </lineage>
</organism>
<evidence type="ECO:0000256" key="4">
    <source>
        <dbReference type="ARBA" id="ARBA00034320"/>
    </source>
</evidence>
<evidence type="ECO:0000259" key="7">
    <source>
        <dbReference type="SMART" id="SM00833"/>
    </source>
</evidence>
<dbReference type="GO" id="GO:0005737">
    <property type="term" value="C:cytoplasm"/>
    <property type="evidence" value="ECO:0007669"/>
    <property type="project" value="TreeGrafter"/>
</dbReference>
<gene>
    <name evidence="8" type="ORF">IZ6_03300</name>
</gene>
<reference evidence="8 9" key="1">
    <citation type="submission" date="2020-08" db="EMBL/GenBank/DDBJ databases">
        <title>Genome sequence of Rhizobiales bacterium strain IZ6.</title>
        <authorList>
            <person name="Nakai R."/>
            <person name="Naganuma T."/>
        </authorList>
    </citation>
    <scope>NUCLEOTIDE SEQUENCE [LARGE SCALE GENOMIC DNA]</scope>
    <source>
        <strain evidence="8 9">IZ6</strain>
    </source>
</reference>
<evidence type="ECO:0000256" key="3">
    <source>
        <dbReference type="ARBA" id="ARBA00023186"/>
    </source>
</evidence>
<sequence>MFLITGALGSGKTTLLRQVMACPGMQDTALIINEFGAIGLDQMLVQSAIENILLMGDGCLCCSIRGDLIDTISGLFARAELGEIPSFGRIIIETTGLADPRQIIQDLVTARGISGRIRLAKVITAVDGVFGLSQLGQNDEVLQQVIHADLCMITKCDLIEGETLGLLTQAISGLNPTAEIVRSHDFSGKAEGILDDTGWQKPRRASGSSFRCDAKSVHDAVQSWSVRHEAPLAWSKILEWLDALYSMRPANILRMKGILQVAGQESPVVVQGVGAMIYPPARLDAWPWPARGSEIVVITRGLDARSVGRSFDAIVLGGQLPRAQRDGIDGRVLASSAV</sequence>
<evidence type="ECO:0000256" key="6">
    <source>
        <dbReference type="ARBA" id="ARBA00049117"/>
    </source>
</evidence>
<dbReference type="Gene3D" id="3.40.50.300">
    <property type="entry name" value="P-loop containing nucleotide triphosphate hydrolases"/>
    <property type="match status" value="1"/>
</dbReference>
<dbReference type="KEGG" id="tso:IZ6_03300"/>
<dbReference type="SUPFAM" id="SSF90002">
    <property type="entry name" value="Hypothetical protein YjiA, C-terminal domain"/>
    <property type="match status" value="1"/>
</dbReference>
<dbReference type="InterPro" id="IPR011629">
    <property type="entry name" value="CobW-like_C"/>
</dbReference>
<dbReference type="Gene3D" id="3.30.1220.10">
    <property type="entry name" value="CobW-like, C-terminal domain"/>
    <property type="match status" value="1"/>
</dbReference>
<accession>A0A6S6QP82</accession>
<comment type="catalytic activity">
    <reaction evidence="6">
        <text>GTP + H2O = GDP + phosphate + H(+)</text>
        <dbReference type="Rhea" id="RHEA:19669"/>
        <dbReference type="ChEBI" id="CHEBI:15377"/>
        <dbReference type="ChEBI" id="CHEBI:15378"/>
        <dbReference type="ChEBI" id="CHEBI:37565"/>
        <dbReference type="ChEBI" id="CHEBI:43474"/>
        <dbReference type="ChEBI" id="CHEBI:58189"/>
    </reaction>
    <physiologicalReaction direction="left-to-right" evidence="6">
        <dbReference type="Rhea" id="RHEA:19670"/>
    </physiologicalReaction>
</comment>
<keyword evidence="1" id="KW-0547">Nucleotide-binding</keyword>
<dbReference type="InterPro" id="IPR051316">
    <property type="entry name" value="Zinc-reg_GTPase_activator"/>
</dbReference>
<dbReference type="SMART" id="SM00833">
    <property type="entry name" value="CobW_C"/>
    <property type="match status" value="1"/>
</dbReference>
<proteinExistence type="inferred from homology"/>
<evidence type="ECO:0000313" key="9">
    <source>
        <dbReference type="Proteomes" id="UP000515317"/>
    </source>
</evidence>
<name>A0A6S6QP82_9HYPH</name>
<dbReference type="CDD" id="cd03112">
    <property type="entry name" value="CobW-like"/>
    <property type="match status" value="1"/>
</dbReference>
<comment type="similarity">
    <text evidence="4">Belongs to the SIMIBI class G3E GTPase family. ZNG1 subfamily.</text>
</comment>
<feature type="domain" description="CobW C-terminal" evidence="7">
    <location>
        <begin position="221"/>
        <end position="315"/>
    </location>
</feature>
<dbReference type="PANTHER" id="PTHR13748:SF62">
    <property type="entry name" value="COBW DOMAIN-CONTAINING PROTEIN"/>
    <property type="match status" value="1"/>
</dbReference>